<dbReference type="EMBL" id="FRAG01000020">
    <property type="protein sequence ID" value="SHK01244.1"/>
    <property type="molecule type" value="Genomic_DNA"/>
</dbReference>
<protein>
    <submittedName>
        <fullName evidence="2">Uncharacterized protein</fullName>
    </submittedName>
</protein>
<feature type="transmembrane region" description="Helical" evidence="1">
    <location>
        <begin position="60"/>
        <end position="84"/>
    </location>
</feature>
<evidence type="ECO:0000313" key="3">
    <source>
        <dbReference type="Proteomes" id="UP000184465"/>
    </source>
</evidence>
<reference evidence="2 3" key="1">
    <citation type="submission" date="2016-11" db="EMBL/GenBank/DDBJ databases">
        <authorList>
            <person name="Jaros S."/>
            <person name="Januszkiewicz K."/>
            <person name="Wedrychowicz H."/>
        </authorList>
    </citation>
    <scope>NUCLEOTIDE SEQUENCE [LARGE SCALE GENOMIC DNA]</scope>
    <source>
        <strain evidence="2 3">DSM 15212</strain>
    </source>
</reference>
<dbReference type="AlphaFoldDB" id="A0A1M6P014"/>
<evidence type="ECO:0000256" key="1">
    <source>
        <dbReference type="SAM" id="Phobius"/>
    </source>
</evidence>
<feature type="transmembrane region" description="Helical" evidence="1">
    <location>
        <begin position="29"/>
        <end position="48"/>
    </location>
</feature>
<keyword evidence="1" id="KW-0812">Transmembrane</keyword>
<proteinExistence type="predicted"/>
<accession>A0A1M6P014</accession>
<keyword evidence="3" id="KW-1185">Reference proteome</keyword>
<name>A0A1M6P014_PARC5</name>
<dbReference type="RefSeq" id="WP_073149359.1">
    <property type="nucleotide sequence ID" value="NZ_FRAG01000020.1"/>
</dbReference>
<sequence length="93" mass="11102">MTLAFFRLLVVLLAIGAYSLLDKNKYSFWKRLNIFYFVLLFLVPVEYIRITNLNRMGISFISEFLFSVILITLSLNLFIISWLMCQYDKNKMK</sequence>
<evidence type="ECO:0000313" key="2">
    <source>
        <dbReference type="EMBL" id="SHK01244.1"/>
    </source>
</evidence>
<dbReference type="Proteomes" id="UP000184465">
    <property type="component" value="Unassembled WGS sequence"/>
</dbReference>
<keyword evidence="1" id="KW-0472">Membrane</keyword>
<organism evidence="2 3">
    <name type="scientific">Paramaledivibacter caminithermalis (strain DSM 15212 / CIP 107654 / DViRD3)</name>
    <name type="common">Clostridium caminithermale</name>
    <dbReference type="NCBI Taxonomy" id="1121301"/>
    <lineage>
        <taxon>Bacteria</taxon>
        <taxon>Bacillati</taxon>
        <taxon>Bacillota</taxon>
        <taxon>Clostridia</taxon>
        <taxon>Peptostreptococcales</taxon>
        <taxon>Caminicellaceae</taxon>
        <taxon>Paramaledivibacter</taxon>
    </lineage>
</organism>
<keyword evidence="1" id="KW-1133">Transmembrane helix</keyword>
<gene>
    <name evidence="2" type="ORF">SAMN02745912_01959</name>
</gene>